<dbReference type="STRING" id="1263082.A0A068RNT0"/>
<evidence type="ECO:0000313" key="1">
    <source>
        <dbReference type="EMBL" id="CDH51292.1"/>
    </source>
</evidence>
<proteinExistence type="predicted"/>
<sequence>MADVVPALPHAYGLTHQALFPSSCYAWTTANRRHRAHHSSPETSTDSTRHLEQPTMRPLVYVNDRVTALAACGKFEEALREANTIQIAASSSAMFSSLQSLTLYEVTPDHPNPAAVFASLALARSTLTHLEIHFPFEWEPYPIEDILDTFRLLDDPTEMSTATTHPHLKELKLIPTFDNSLESHQLCYDIIDGMETYLNRPDLMSTIGAQVQKYKNCNDGFGSQFRAHDWMRPPVDKVTPLLEDGACFRW</sequence>
<dbReference type="EMBL" id="CBTN010000009">
    <property type="protein sequence ID" value="CDH51292.1"/>
    <property type="molecule type" value="Genomic_DNA"/>
</dbReference>
<name>A0A068RNT0_9FUNG</name>
<dbReference type="Gene3D" id="3.40.50.1820">
    <property type="entry name" value="alpha/beta hydrolase"/>
    <property type="match status" value="1"/>
</dbReference>
<dbReference type="OrthoDB" id="443318at2759"/>
<reference evidence="1" key="1">
    <citation type="submission" date="2013-08" db="EMBL/GenBank/DDBJ databases">
        <title>Gene expansion shapes genome architecture in the human pathogen Lichtheimia corymbifera: an evolutionary genomics analysis in the ancient terrestrial Mucorales (Mucoromycotina).</title>
        <authorList>
            <person name="Schwartze V.U."/>
            <person name="Winter S."/>
            <person name="Shelest E."/>
            <person name="Marcet-Houben M."/>
            <person name="Horn F."/>
            <person name="Wehner S."/>
            <person name="Hoffmann K."/>
            <person name="Riege K."/>
            <person name="Sammeth M."/>
            <person name="Nowrousian M."/>
            <person name="Valiante V."/>
            <person name="Linde J."/>
            <person name="Jacobsen I.D."/>
            <person name="Marz M."/>
            <person name="Brakhage A.A."/>
            <person name="Gabaldon T."/>
            <person name="Bocker S."/>
            <person name="Voigt K."/>
        </authorList>
    </citation>
    <scope>NUCLEOTIDE SEQUENCE [LARGE SCALE GENOMIC DNA]</scope>
    <source>
        <strain evidence="1">FSU 9682</strain>
    </source>
</reference>
<gene>
    <name evidence="1" type="ORF">LCOR_02924.1</name>
</gene>
<dbReference type="Proteomes" id="UP000027586">
    <property type="component" value="Unassembled WGS sequence"/>
</dbReference>
<evidence type="ECO:0000313" key="2">
    <source>
        <dbReference type="Proteomes" id="UP000027586"/>
    </source>
</evidence>
<comment type="caution">
    <text evidence="1">The sequence shown here is derived from an EMBL/GenBank/DDBJ whole genome shotgun (WGS) entry which is preliminary data.</text>
</comment>
<organism evidence="1 2">
    <name type="scientific">Lichtheimia corymbifera JMRC:FSU:9682</name>
    <dbReference type="NCBI Taxonomy" id="1263082"/>
    <lineage>
        <taxon>Eukaryota</taxon>
        <taxon>Fungi</taxon>
        <taxon>Fungi incertae sedis</taxon>
        <taxon>Mucoromycota</taxon>
        <taxon>Mucoromycotina</taxon>
        <taxon>Mucoromycetes</taxon>
        <taxon>Mucorales</taxon>
        <taxon>Lichtheimiaceae</taxon>
        <taxon>Lichtheimia</taxon>
    </lineage>
</organism>
<dbReference type="InterPro" id="IPR029058">
    <property type="entry name" value="AB_hydrolase_fold"/>
</dbReference>
<dbReference type="AlphaFoldDB" id="A0A068RNT0"/>
<keyword evidence="2" id="KW-1185">Reference proteome</keyword>
<accession>A0A068RNT0</accession>
<dbReference type="VEuPathDB" id="FungiDB:LCOR_02924.1"/>
<protein>
    <submittedName>
        <fullName evidence="1">Uncharacterized protein</fullName>
    </submittedName>
</protein>